<protein>
    <submittedName>
        <fullName evidence="3">SBF2 domain-containing protein</fullName>
    </submittedName>
</protein>
<feature type="domain" description="SBF1/SBF2" evidence="2">
    <location>
        <begin position="588"/>
        <end position="675"/>
    </location>
</feature>
<evidence type="ECO:0000256" key="1">
    <source>
        <dbReference type="SAM" id="MobiDB-lite"/>
    </source>
</evidence>
<dbReference type="PANTHER" id="PTHR13663:SF2">
    <property type="entry name" value="SIMILAR TO RIKEN CDNA 6430548M08"/>
    <property type="match status" value="1"/>
</dbReference>
<dbReference type="Pfam" id="PF12335">
    <property type="entry name" value="SBF2"/>
    <property type="match status" value="1"/>
</dbReference>
<organism evidence="3">
    <name type="scientific">Mesocestoides corti</name>
    <name type="common">Flatworm</name>
    <dbReference type="NCBI Taxonomy" id="53468"/>
    <lineage>
        <taxon>Eukaryota</taxon>
        <taxon>Metazoa</taxon>
        <taxon>Spiralia</taxon>
        <taxon>Lophotrochozoa</taxon>
        <taxon>Platyhelminthes</taxon>
        <taxon>Cestoda</taxon>
        <taxon>Eucestoda</taxon>
        <taxon>Cyclophyllidea</taxon>
        <taxon>Mesocestoididae</taxon>
        <taxon>Mesocestoides</taxon>
    </lineage>
</organism>
<feature type="compositionally biased region" description="Polar residues" evidence="1">
    <location>
        <begin position="348"/>
        <end position="363"/>
    </location>
</feature>
<evidence type="ECO:0000313" key="3">
    <source>
        <dbReference type="WBParaSite" id="MCU_001421-RA"/>
    </source>
</evidence>
<accession>A0A5K3EL67</accession>
<proteinExistence type="predicted"/>
<dbReference type="InterPro" id="IPR039872">
    <property type="entry name" value="KIAA0513"/>
</dbReference>
<feature type="region of interest" description="Disordered" evidence="1">
    <location>
        <begin position="76"/>
        <end position="95"/>
    </location>
</feature>
<evidence type="ECO:0000259" key="2">
    <source>
        <dbReference type="Pfam" id="PF12335"/>
    </source>
</evidence>
<dbReference type="WBParaSite" id="MCU_001421-RA">
    <property type="protein sequence ID" value="MCU_001421-RA"/>
    <property type="gene ID" value="MCU_001421"/>
</dbReference>
<feature type="region of interest" description="Disordered" evidence="1">
    <location>
        <begin position="279"/>
        <end position="379"/>
    </location>
</feature>
<dbReference type="InterPro" id="IPR022096">
    <property type="entry name" value="SBF1/SBF2"/>
</dbReference>
<dbReference type="PANTHER" id="PTHR13663">
    <property type="entry name" value="SIMILAR TO RIKEN CDNA 6430548M08"/>
    <property type="match status" value="1"/>
</dbReference>
<feature type="region of interest" description="Disordered" evidence="1">
    <location>
        <begin position="471"/>
        <end position="511"/>
    </location>
</feature>
<feature type="compositionally biased region" description="Pro residues" evidence="1">
    <location>
        <begin position="316"/>
        <end position="325"/>
    </location>
</feature>
<reference evidence="3" key="1">
    <citation type="submission" date="2019-11" db="UniProtKB">
        <authorList>
            <consortium name="WormBaseParasite"/>
        </authorList>
    </citation>
    <scope>IDENTIFICATION</scope>
</reference>
<dbReference type="AlphaFoldDB" id="A0A5K3EL67"/>
<sequence length="732" mass="82260">MNFGNFFRNLSQDKEASNASGSGLFAAPGRLLESVTAKTGSLVSDLSHKVDLAKKIDTLKKYSSMDKFGQSVLGTAFQTNQSNDPTNKPTEGETQLAQPLCQEQRQQNYRNKQSIDQIYSDQPPTQSGLQNRLLNEQRDYKGSLEQPSYTGELPTNQNQQPEQDIFKSPQNILHPQEEPTYGYQNKAHEQTDNQIRSPKQSSCVDYPRFQEDDGFLTQQPREKTWALEKEKPMEEPPFSGQEYRYKSTFETPPQPSLKTFGDLRKFGIEEDMERMSFDEQITDRHKNPFNCETSFDATNARKSTAPIMRQSTTPGARPPRPPPPRSRSGLSSGSIEESPSATPKEAATSPTPTSPCGSFQKTLSFGEETEEGVTKKSSTSEIGYLTRLQCQEIVSAVDNMIADAIEEAPQYHRYEPMKQADSYESSSRVEEMCGTSTPSDTVFDSHRTSEVKNEYFAGDSEVSSVSTYGASVTGSATQRADENKFKTMGSTDDSWGRQDTPGGYDDGDAKSAKHSVDFAKTAISAEDVSRKFIRDYVQGMIAGNDVALESKNEEFREKMLTPRGREYFSKAMELEGARTGGLLSENGLRMILSRVVFVLTECQKSEDFVPAKRLLTVSLVYHIEDPMKTGEKVFLFSYIKSQPIWHSLRFWNACFFQSVQETRAKLVDQGKSDAEIDNAIIGQIRSYLNTMQVFNLHATMREEFLRKQGDLFNLRQDAIEALSSEIENETID</sequence>
<name>A0A5K3EL67_MESCO</name>
<feature type="compositionally biased region" description="Low complexity" evidence="1">
    <location>
        <begin position="326"/>
        <end position="342"/>
    </location>
</feature>
<feature type="compositionally biased region" description="Polar residues" evidence="1">
    <location>
        <begin position="290"/>
        <end position="302"/>
    </location>
</feature>